<dbReference type="GO" id="GO:0000400">
    <property type="term" value="F:four-way junction DNA binding"/>
    <property type="evidence" value="ECO:0007669"/>
    <property type="project" value="TreeGrafter"/>
</dbReference>
<keyword evidence="2" id="KW-0547">Nucleotide-binding</keyword>
<dbReference type="InterPro" id="IPR016467">
    <property type="entry name" value="DNA_recomb/repair_RecA-like"/>
</dbReference>
<dbReference type="GO" id="GO:0000722">
    <property type="term" value="P:telomere maintenance via recombination"/>
    <property type="evidence" value="ECO:0007669"/>
    <property type="project" value="TreeGrafter"/>
</dbReference>
<dbReference type="Gene3D" id="3.40.50.300">
    <property type="entry name" value="P-loop containing nucleotide triphosphate hydrolases"/>
    <property type="match status" value="1"/>
</dbReference>
<dbReference type="GO" id="GO:0071140">
    <property type="term" value="P:resolution of mitotic recombination intermediates"/>
    <property type="evidence" value="ECO:0007669"/>
    <property type="project" value="TreeGrafter"/>
</dbReference>
<dbReference type="OrthoDB" id="1861185at2759"/>
<reference evidence="9" key="1">
    <citation type="submission" date="2025-08" db="UniProtKB">
        <authorList>
            <consortium name="RefSeq"/>
        </authorList>
    </citation>
    <scope>IDENTIFICATION</scope>
    <source>
        <tissue evidence="9">Total insect</tissue>
    </source>
</reference>
<dbReference type="PROSITE" id="PS50162">
    <property type="entry name" value="RECA_2"/>
    <property type="match status" value="1"/>
</dbReference>
<dbReference type="GeneID" id="117649230"/>
<dbReference type="InterPro" id="IPR027417">
    <property type="entry name" value="P-loop_NTPase"/>
</dbReference>
<dbReference type="SMART" id="SM00382">
    <property type="entry name" value="AAA"/>
    <property type="match status" value="1"/>
</dbReference>
<organism evidence="9">
    <name type="scientific">Thrips palmi</name>
    <name type="common">Melon thrips</name>
    <dbReference type="NCBI Taxonomy" id="161013"/>
    <lineage>
        <taxon>Eukaryota</taxon>
        <taxon>Metazoa</taxon>
        <taxon>Ecdysozoa</taxon>
        <taxon>Arthropoda</taxon>
        <taxon>Hexapoda</taxon>
        <taxon>Insecta</taxon>
        <taxon>Pterygota</taxon>
        <taxon>Neoptera</taxon>
        <taxon>Paraneoptera</taxon>
        <taxon>Thysanoptera</taxon>
        <taxon>Terebrantia</taxon>
        <taxon>Thripoidea</taxon>
        <taxon>Thripidae</taxon>
        <taxon>Thrips</taxon>
    </lineage>
</organism>
<keyword evidence="4" id="KW-0067">ATP-binding</keyword>
<dbReference type="GO" id="GO:0005524">
    <property type="term" value="F:ATP binding"/>
    <property type="evidence" value="ECO:0007669"/>
    <property type="project" value="UniProtKB-KW"/>
</dbReference>
<dbReference type="CDD" id="cd19491">
    <property type="entry name" value="XRCC3"/>
    <property type="match status" value="1"/>
</dbReference>
<sequence length="318" mass="34051">MAGTKLSDKHQEELKKADIRGPGAVLQVSEFGLLRIGSLNSAEADSLSTSAAATVLNPGFTTALESENSLEKWKRLSTGCHILDHALGGGFPARGITELAGESGCGKTQLCLQLCLGVQYSQSQGGFNSGAVYICTEDSFPTNRLQQLFHTYSRRRGVCGSAKNFGDNIFIEHIADAAGMRQCVLGRLPKLMTSQRVGLIVIDSVAGIFRSSYENNEIRNRAEDMRVVAGQLHKIAAEYGVCIICVNQVTASDGPERCIPALGLAWSNLVTTRIQLHLMEPNGIDGAPHRSLQVVFAPDLPEATVPYTVSEAGVFGLS</sequence>
<dbReference type="InterPro" id="IPR003593">
    <property type="entry name" value="AAA+_ATPase"/>
</dbReference>
<dbReference type="InterPro" id="IPR020588">
    <property type="entry name" value="RecA_ATP-bd"/>
</dbReference>
<dbReference type="GO" id="GO:0045003">
    <property type="term" value="P:double-strand break repair via synthesis-dependent strand annealing"/>
    <property type="evidence" value="ECO:0007669"/>
    <property type="project" value="TreeGrafter"/>
</dbReference>
<dbReference type="GO" id="GO:0090656">
    <property type="term" value="P:t-circle formation"/>
    <property type="evidence" value="ECO:0007669"/>
    <property type="project" value="TreeGrafter"/>
</dbReference>
<feature type="domain" description="RecA family profile 1" evidence="7">
    <location>
        <begin position="72"/>
        <end position="249"/>
    </location>
</feature>
<dbReference type="FunCoup" id="A0A6P8ZDL8">
    <property type="interactions" value="751"/>
</dbReference>
<evidence type="ECO:0000256" key="1">
    <source>
        <dbReference type="ARBA" id="ARBA00004123"/>
    </source>
</evidence>
<evidence type="ECO:0000256" key="6">
    <source>
        <dbReference type="ARBA" id="ARBA00023242"/>
    </source>
</evidence>
<dbReference type="Pfam" id="PF08423">
    <property type="entry name" value="Rad51"/>
    <property type="match status" value="1"/>
</dbReference>
<dbReference type="PANTHER" id="PTHR46487">
    <property type="entry name" value="DNA REPAIR PROTEIN XRCC3"/>
    <property type="match status" value="1"/>
</dbReference>
<dbReference type="GO" id="GO:0005657">
    <property type="term" value="C:replication fork"/>
    <property type="evidence" value="ECO:0007669"/>
    <property type="project" value="TreeGrafter"/>
</dbReference>
<dbReference type="AlphaFoldDB" id="A0A6P8ZDL8"/>
<dbReference type="PIRSF" id="PIRSF005856">
    <property type="entry name" value="Rad51"/>
    <property type="match status" value="1"/>
</dbReference>
<dbReference type="GO" id="GO:0033065">
    <property type="term" value="C:Rad51C-XRCC3 complex"/>
    <property type="evidence" value="ECO:0007669"/>
    <property type="project" value="TreeGrafter"/>
</dbReference>
<dbReference type="InParanoid" id="A0A6P8ZDL8"/>
<keyword evidence="5" id="KW-0234">DNA repair</keyword>
<dbReference type="GO" id="GO:0140664">
    <property type="term" value="F:ATP-dependent DNA damage sensor activity"/>
    <property type="evidence" value="ECO:0007669"/>
    <property type="project" value="InterPro"/>
</dbReference>
<protein>
    <submittedName>
        <fullName evidence="9">DNA repair protein XRCC3</fullName>
    </submittedName>
</protein>
<evidence type="ECO:0000256" key="3">
    <source>
        <dbReference type="ARBA" id="ARBA00022763"/>
    </source>
</evidence>
<keyword evidence="6" id="KW-0539">Nucleus</keyword>
<dbReference type="SUPFAM" id="SSF52540">
    <property type="entry name" value="P-loop containing nucleoside triphosphate hydrolases"/>
    <property type="match status" value="1"/>
</dbReference>
<evidence type="ECO:0000256" key="2">
    <source>
        <dbReference type="ARBA" id="ARBA00022741"/>
    </source>
</evidence>
<evidence type="ECO:0000313" key="9">
    <source>
        <dbReference type="RefSeq" id="XP_034247672.1"/>
    </source>
</evidence>
<evidence type="ECO:0000256" key="5">
    <source>
        <dbReference type="ARBA" id="ARBA00023204"/>
    </source>
</evidence>
<comment type="subcellular location">
    <subcellularLocation>
        <location evidence="1">Nucleus</location>
    </subcellularLocation>
</comment>
<gene>
    <name evidence="9" type="primary">LOC117649230</name>
</gene>
<dbReference type="InterPro" id="IPR013632">
    <property type="entry name" value="Rad51_C"/>
</dbReference>
<accession>A0A6P8ZDL8</accession>
<keyword evidence="8" id="KW-1185">Reference proteome</keyword>
<evidence type="ECO:0000259" key="7">
    <source>
        <dbReference type="PROSITE" id="PS50162"/>
    </source>
</evidence>
<evidence type="ECO:0000256" key="4">
    <source>
        <dbReference type="ARBA" id="ARBA00022840"/>
    </source>
</evidence>
<dbReference type="RefSeq" id="XP_034247672.1">
    <property type="nucleotide sequence ID" value="XM_034391781.1"/>
</dbReference>
<dbReference type="Proteomes" id="UP000515158">
    <property type="component" value="Unplaced"/>
</dbReference>
<dbReference type="KEGG" id="tpal:117649230"/>
<evidence type="ECO:0000313" key="8">
    <source>
        <dbReference type="Proteomes" id="UP000515158"/>
    </source>
</evidence>
<dbReference type="InterPro" id="IPR047348">
    <property type="entry name" value="XRCC3-like_C"/>
</dbReference>
<proteinExistence type="predicted"/>
<keyword evidence="3" id="KW-0227">DNA damage</keyword>
<dbReference type="PANTHER" id="PTHR46487:SF1">
    <property type="entry name" value="DNA REPAIR PROTEIN XRCC3"/>
    <property type="match status" value="1"/>
</dbReference>
<name>A0A6P8ZDL8_THRPL</name>